<name>A0ABN7YW58_9BURK</name>
<dbReference type="Proteomes" id="UP000721236">
    <property type="component" value="Unassembled WGS sequence"/>
</dbReference>
<protein>
    <recommendedName>
        <fullName evidence="4">Tetrapyrrole biosynthesis uroporphyrinogen III synthase domain-containing protein</fullName>
    </recommendedName>
</protein>
<keyword evidence="1" id="KW-0175">Coiled coil</keyword>
<evidence type="ECO:0000313" key="6">
    <source>
        <dbReference type="Proteomes" id="UP000721236"/>
    </source>
</evidence>
<evidence type="ECO:0000256" key="3">
    <source>
        <dbReference type="SAM" id="Phobius"/>
    </source>
</evidence>
<dbReference type="PANTHER" id="PTHR38043">
    <property type="entry name" value="PROTEIN HEMX"/>
    <property type="match status" value="1"/>
</dbReference>
<reference evidence="5 6" key="1">
    <citation type="submission" date="2021-08" db="EMBL/GenBank/DDBJ databases">
        <authorList>
            <person name="Peeters C."/>
        </authorList>
    </citation>
    <scope>NUCLEOTIDE SEQUENCE [LARGE SCALE GENOMIC DNA]</scope>
    <source>
        <strain evidence="5 6">LMG 21510</strain>
    </source>
</reference>
<keyword evidence="3" id="KW-0472">Membrane</keyword>
<dbReference type="InterPro" id="IPR003754">
    <property type="entry name" value="4pyrrol_synth_uPrphyn_synth"/>
</dbReference>
<dbReference type="Gene3D" id="3.40.50.10090">
    <property type="match status" value="2"/>
</dbReference>
<evidence type="ECO:0000313" key="5">
    <source>
        <dbReference type="EMBL" id="CAG9177718.1"/>
    </source>
</evidence>
<feature type="coiled-coil region" evidence="1">
    <location>
        <begin position="446"/>
        <end position="498"/>
    </location>
</feature>
<gene>
    <name evidence="5" type="ORF">LMG21510_03371</name>
</gene>
<dbReference type="NCBIfam" id="NF005411">
    <property type="entry name" value="PRK06975.1"/>
    <property type="match status" value="1"/>
</dbReference>
<dbReference type="CDD" id="cd06578">
    <property type="entry name" value="HemD"/>
    <property type="match status" value="1"/>
</dbReference>
<feature type="compositionally biased region" description="Low complexity" evidence="2">
    <location>
        <begin position="364"/>
        <end position="374"/>
    </location>
</feature>
<dbReference type="EMBL" id="CAJZAH010000003">
    <property type="protein sequence ID" value="CAG9177718.1"/>
    <property type="molecule type" value="Genomic_DNA"/>
</dbReference>
<proteinExistence type="predicted"/>
<feature type="domain" description="Tetrapyrrole biosynthesis uroporphyrinogen III synthase" evidence="4">
    <location>
        <begin position="147"/>
        <end position="288"/>
    </location>
</feature>
<feature type="region of interest" description="Disordered" evidence="2">
    <location>
        <begin position="340"/>
        <end position="415"/>
    </location>
</feature>
<comment type="caution">
    <text evidence="5">The sequence shown here is derived from an EMBL/GenBank/DDBJ whole genome shotgun (WGS) entry which is preliminary data.</text>
</comment>
<dbReference type="Pfam" id="PF04375">
    <property type="entry name" value="HemX"/>
    <property type="match status" value="1"/>
</dbReference>
<feature type="transmembrane region" description="Helical" evidence="3">
    <location>
        <begin position="423"/>
        <end position="442"/>
    </location>
</feature>
<dbReference type="Pfam" id="PF02602">
    <property type="entry name" value="HEM4"/>
    <property type="match status" value="2"/>
</dbReference>
<sequence>MPRPTVVVTRPAGQSRQLTEALLAAGVDVLSFPLLTIGPAADEGPLREALARLDDFALAVFVSPNAIAYALDALAQVQGVAVAAWPAGVPVAVVGPASVAALAERGIAAPGHRVIAPAGASIEMSQDAEVDTAAQPHAGDPEGNGAGSRFDSEALWAQLEPATLAGRRVLIVRGNGGRDWLADQLRAAGAEVHAVEAYRRSMPIPGAMQWHAVRESLKPEAAPHAWLLTSSEAVRNLDTLAREHLEEGEFARLREAPCIAPHARIAEQAAALGFGRVVRAAPGDDGLLAACLQWAAPHIAPPEQFAVKAPAMPDAAVDGEGSPATGAVVAAPAIAATAVQVQPQPQPRPGNAAPATMPPPHAEPPAAAATAAAPSPTPSTKVDRVTQDNTTSTSAPSPGATPPPIPPSGPATARAAGAGRFPWGWLVLAVMLVALAGAFWWLQQRVDRLTDELARRQQTNDALVQETRVLSRQAQELVKEMQAKVGGLEAQVGEARDKQAALEQVYHDLMRNRDDWEVAEIQQLLTNAGQQLQLTGNVQVALSALQSADMRLARSDKPQYNLLRRAIARDIARMKAVPDTDLTGAAIKLDEAINQVDLLPLLSSERMLERSEAAARTPASAPAAADAGNPVSRWFAGLWETVRDEFMQVIRVRRVDDSEALLLSGDQGWFLRENVKLRLLNARLALLSRNEPVFRNDLAAAQAMISRYFDTKSRRVQGVQTLLKQAQAGAVTVQLPTMAESLGALHALKKE</sequence>
<evidence type="ECO:0000256" key="2">
    <source>
        <dbReference type="SAM" id="MobiDB-lite"/>
    </source>
</evidence>
<keyword evidence="6" id="KW-1185">Reference proteome</keyword>
<dbReference type="SUPFAM" id="SSF69618">
    <property type="entry name" value="HemD-like"/>
    <property type="match status" value="1"/>
</dbReference>
<dbReference type="InterPro" id="IPR036108">
    <property type="entry name" value="4pyrrol_syn_uPrphyn_synt_sf"/>
</dbReference>
<keyword evidence="3" id="KW-1133">Transmembrane helix</keyword>
<organism evidence="5 6">
    <name type="scientific">Cupriavidus respiraculi</name>
    <dbReference type="NCBI Taxonomy" id="195930"/>
    <lineage>
        <taxon>Bacteria</taxon>
        <taxon>Pseudomonadati</taxon>
        <taxon>Pseudomonadota</taxon>
        <taxon>Betaproteobacteria</taxon>
        <taxon>Burkholderiales</taxon>
        <taxon>Burkholderiaceae</taxon>
        <taxon>Cupriavidus</taxon>
    </lineage>
</organism>
<dbReference type="RefSeq" id="WP_224042874.1">
    <property type="nucleotide sequence ID" value="NZ_CAJZAH010000003.1"/>
</dbReference>
<evidence type="ECO:0000256" key="1">
    <source>
        <dbReference type="SAM" id="Coils"/>
    </source>
</evidence>
<feature type="region of interest" description="Disordered" evidence="2">
    <location>
        <begin position="125"/>
        <end position="149"/>
    </location>
</feature>
<feature type="compositionally biased region" description="Pro residues" evidence="2">
    <location>
        <begin position="399"/>
        <end position="409"/>
    </location>
</feature>
<dbReference type="PANTHER" id="PTHR38043:SF1">
    <property type="entry name" value="PROTEIN HEMX"/>
    <property type="match status" value="1"/>
</dbReference>
<accession>A0ABN7YW58</accession>
<evidence type="ECO:0000259" key="4">
    <source>
        <dbReference type="Pfam" id="PF02602"/>
    </source>
</evidence>
<dbReference type="InterPro" id="IPR007470">
    <property type="entry name" value="HemX"/>
</dbReference>
<keyword evidence="3" id="KW-0812">Transmembrane</keyword>
<feature type="domain" description="Tetrapyrrole biosynthesis uroporphyrinogen III synthase" evidence="4">
    <location>
        <begin position="17"/>
        <end position="109"/>
    </location>
</feature>